<dbReference type="InterPro" id="IPR027396">
    <property type="entry name" value="DsrEFH-like"/>
</dbReference>
<evidence type="ECO:0000313" key="2">
    <source>
        <dbReference type="EMBL" id="MDU0808518.1"/>
    </source>
</evidence>
<dbReference type="EMBL" id="JAVNWW010000001">
    <property type="protein sequence ID" value="MDU0808518.1"/>
    <property type="molecule type" value="Genomic_DNA"/>
</dbReference>
<dbReference type="Pfam" id="PF02635">
    <property type="entry name" value="DsrE"/>
    <property type="match status" value="1"/>
</dbReference>
<sequence length="136" mass="14645">MKKTILSFLVFISAVFAVQAQQPIHKVVIQLNTSDTLVWHGALKNISNLQTALGTNTQIELVAHGSGISILIDGKTTQKAKIAELAASGVLFKACENTIRERKIDRASILSQAGTVPSGVAEVVLKQEAGWAYLKY</sequence>
<feature type="signal peptide" evidence="1">
    <location>
        <begin position="1"/>
        <end position="20"/>
    </location>
</feature>
<dbReference type="PANTHER" id="PTHR37691">
    <property type="entry name" value="BLR3518 PROTEIN"/>
    <property type="match status" value="1"/>
</dbReference>
<accession>A0ABU3TRM9</accession>
<organism evidence="2 3">
    <name type="scientific">Aquirufa regiilacus</name>
    <dbReference type="NCBI Taxonomy" id="3024868"/>
    <lineage>
        <taxon>Bacteria</taxon>
        <taxon>Pseudomonadati</taxon>
        <taxon>Bacteroidota</taxon>
        <taxon>Cytophagia</taxon>
        <taxon>Cytophagales</taxon>
        <taxon>Flectobacillaceae</taxon>
        <taxon>Aquirufa</taxon>
    </lineage>
</organism>
<dbReference type="Gene3D" id="3.40.1260.10">
    <property type="entry name" value="DsrEFH-like"/>
    <property type="match status" value="1"/>
</dbReference>
<dbReference type="InterPro" id="IPR003787">
    <property type="entry name" value="Sulphur_relay_DsrE/F-like"/>
</dbReference>
<gene>
    <name evidence="2" type="ORF">PQG45_05650</name>
</gene>
<keyword evidence="3" id="KW-1185">Reference proteome</keyword>
<reference evidence="2 3" key="1">
    <citation type="submission" date="2023-09" db="EMBL/GenBank/DDBJ databases">
        <title>Aquirufa genomes.</title>
        <authorList>
            <person name="Pitt A."/>
        </authorList>
    </citation>
    <scope>NUCLEOTIDE SEQUENCE [LARGE SCALE GENOMIC DNA]</scope>
    <source>
        <strain evidence="2 3">LEOWEIH-7C</strain>
    </source>
</reference>
<comment type="caution">
    <text evidence="2">The sequence shown here is derived from an EMBL/GenBank/DDBJ whole genome shotgun (WGS) entry which is preliminary data.</text>
</comment>
<name>A0ABU3TRM9_9BACT</name>
<protein>
    <submittedName>
        <fullName evidence="2">DsrE family protein</fullName>
    </submittedName>
</protein>
<keyword evidence="1" id="KW-0732">Signal</keyword>
<dbReference type="PANTHER" id="PTHR37691:SF1">
    <property type="entry name" value="BLR3518 PROTEIN"/>
    <property type="match status" value="1"/>
</dbReference>
<proteinExistence type="predicted"/>
<dbReference type="RefSeq" id="WP_316070440.1">
    <property type="nucleotide sequence ID" value="NZ_JAVNWW010000001.1"/>
</dbReference>
<evidence type="ECO:0000313" key="3">
    <source>
        <dbReference type="Proteomes" id="UP001249959"/>
    </source>
</evidence>
<dbReference type="SUPFAM" id="SSF75169">
    <property type="entry name" value="DsrEFH-like"/>
    <property type="match status" value="1"/>
</dbReference>
<feature type="chain" id="PRO_5045804226" evidence="1">
    <location>
        <begin position="21"/>
        <end position="136"/>
    </location>
</feature>
<evidence type="ECO:0000256" key="1">
    <source>
        <dbReference type="SAM" id="SignalP"/>
    </source>
</evidence>
<dbReference type="Proteomes" id="UP001249959">
    <property type="component" value="Unassembled WGS sequence"/>
</dbReference>